<dbReference type="GO" id="GO:0006302">
    <property type="term" value="P:double-strand break repair"/>
    <property type="evidence" value="ECO:0007669"/>
    <property type="project" value="TreeGrafter"/>
</dbReference>
<dbReference type="Pfam" id="PF13304">
    <property type="entry name" value="AAA_21"/>
    <property type="match status" value="1"/>
</dbReference>
<accession>A0A7K1RH90</accession>
<gene>
    <name evidence="2" type="ORF">GOZ88_14820</name>
</gene>
<dbReference type="InterPro" id="IPR003959">
    <property type="entry name" value="ATPase_AAA_core"/>
</dbReference>
<protein>
    <submittedName>
        <fullName evidence="2">AAA family ATPase</fullName>
    </submittedName>
</protein>
<feature type="domain" description="ATPase AAA-type core" evidence="1">
    <location>
        <begin position="32"/>
        <end position="321"/>
    </location>
</feature>
<dbReference type="GO" id="GO:0000731">
    <property type="term" value="P:DNA synthesis involved in DNA repair"/>
    <property type="evidence" value="ECO:0007669"/>
    <property type="project" value="TreeGrafter"/>
</dbReference>
<evidence type="ECO:0000313" key="2">
    <source>
        <dbReference type="EMBL" id="MVA57373.1"/>
    </source>
</evidence>
<dbReference type="InterPro" id="IPR027417">
    <property type="entry name" value="P-loop_NTPase"/>
</dbReference>
<dbReference type="GO" id="GO:0016887">
    <property type="term" value="F:ATP hydrolysis activity"/>
    <property type="evidence" value="ECO:0007669"/>
    <property type="project" value="InterPro"/>
</dbReference>
<organism evidence="2 3">
    <name type="scientific">Agrobacterium vitis</name>
    <name type="common">Rhizobium vitis</name>
    <dbReference type="NCBI Taxonomy" id="373"/>
    <lineage>
        <taxon>Bacteria</taxon>
        <taxon>Pseudomonadati</taxon>
        <taxon>Pseudomonadota</taxon>
        <taxon>Alphaproteobacteria</taxon>
        <taxon>Hyphomicrobiales</taxon>
        <taxon>Rhizobiaceae</taxon>
        <taxon>Rhizobium/Agrobacterium group</taxon>
        <taxon>Agrobacterium</taxon>
    </lineage>
</organism>
<dbReference type="GO" id="GO:0005524">
    <property type="term" value="F:ATP binding"/>
    <property type="evidence" value="ECO:0007669"/>
    <property type="project" value="InterPro"/>
</dbReference>
<dbReference type="PIRSF" id="PIRSF029347">
    <property type="entry name" value="RecF"/>
    <property type="match status" value="1"/>
</dbReference>
<evidence type="ECO:0000313" key="3">
    <source>
        <dbReference type="Proteomes" id="UP000440716"/>
    </source>
</evidence>
<reference evidence="2 3" key="1">
    <citation type="submission" date="2019-12" db="EMBL/GenBank/DDBJ databases">
        <title>Whole-genome sequencing of Allorhizobium vitis.</title>
        <authorList>
            <person name="Gan H.M."/>
            <person name="Szegedi E."/>
            <person name="Burr T."/>
            <person name="Savka M.A."/>
        </authorList>
    </citation>
    <scope>NUCLEOTIDE SEQUENCE [LARGE SCALE GENOMIC DNA]</scope>
    <source>
        <strain evidence="2 3">CG415</strain>
    </source>
</reference>
<dbReference type="PANTHER" id="PTHR32182">
    <property type="entry name" value="DNA REPLICATION AND REPAIR PROTEIN RECF"/>
    <property type="match status" value="1"/>
</dbReference>
<name>A0A7K1RH90_AGRVI</name>
<dbReference type="Proteomes" id="UP000440716">
    <property type="component" value="Unassembled WGS sequence"/>
</dbReference>
<dbReference type="RefSeq" id="WP_156591602.1">
    <property type="nucleotide sequence ID" value="NZ_WPHU01000006.1"/>
</dbReference>
<dbReference type="InterPro" id="IPR014555">
    <property type="entry name" value="RecF-like"/>
</dbReference>
<dbReference type="AlphaFoldDB" id="A0A7K1RH90"/>
<sequence>MIKQVTQPGQISRLTLEGYKSIETCDIKLGRINILIGANGAGKSNFIGFFGFLRKILDRQLQVTVGQAGGPDAILHFGRKKTENLTATVVFCKSSTGNEVYKFILTPTGDNRLLFLEETQIFPDLFGDSKTGDGHFETIFDATSALGNDYELSFPNLRKWRIFHFHDTSSSARVKLVHGINDNLFLREDANNLAAFLLRIHHHHPEHYQRIVKTIRLVAPFFGDFHLRPTVHNPDKIQLEWTEAGQDEPFFASALSDGTLRFICLATLLLQPDEFMPATILIDEPELGLHPYAINVLAGLMKSVSETHQLIVSTQSVELVDCFDAEDLIVVDKHGGASTFKQPDPDELKDWLEDYSLGELWKKNLLGGRPGL</sequence>
<dbReference type="EMBL" id="WPHU01000006">
    <property type="protein sequence ID" value="MVA57373.1"/>
    <property type="molecule type" value="Genomic_DNA"/>
</dbReference>
<comment type="caution">
    <text evidence="2">The sequence shown here is derived from an EMBL/GenBank/DDBJ whole genome shotgun (WGS) entry which is preliminary data.</text>
</comment>
<proteinExistence type="predicted"/>
<evidence type="ECO:0000259" key="1">
    <source>
        <dbReference type="Pfam" id="PF13304"/>
    </source>
</evidence>
<dbReference type="PANTHER" id="PTHR32182:SF22">
    <property type="entry name" value="ATP-DEPENDENT ENDONUCLEASE, OLD FAMILY-RELATED"/>
    <property type="match status" value="1"/>
</dbReference>
<dbReference type="Gene3D" id="3.40.50.300">
    <property type="entry name" value="P-loop containing nucleotide triphosphate hydrolases"/>
    <property type="match status" value="1"/>
</dbReference>
<dbReference type="SUPFAM" id="SSF52540">
    <property type="entry name" value="P-loop containing nucleoside triphosphate hydrolases"/>
    <property type="match status" value="1"/>
</dbReference>